<evidence type="ECO:0000313" key="1">
    <source>
        <dbReference type="EMBL" id="KKM46725.1"/>
    </source>
</evidence>
<dbReference type="EMBL" id="LAZR01012028">
    <property type="protein sequence ID" value="KKM46725.1"/>
    <property type="molecule type" value="Genomic_DNA"/>
</dbReference>
<sequence length="211" mass="24234">MIFDRDYYEDGPATGKSLYQNFRWIPELTIPLAHHLAIRCNFKQNDLILDYGCAKGFVVKALRMLNYDAYGMDISEYAISQAPKEIEEYVELITSGQTISRLYDWIITKDTLEHIPYSELDLQLENLASSSRNIFIMVPLGDGQKYNIAAYELDITHHIREDLNWWGSKLEKAGFEVVTATHNMGLFKENWQSHKEGNGLFIGKSTNITGN</sequence>
<name>A0A0F9L4D7_9ZZZZ</name>
<dbReference type="InterPro" id="IPR029063">
    <property type="entry name" value="SAM-dependent_MTases_sf"/>
</dbReference>
<dbReference type="AlphaFoldDB" id="A0A0F9L4D7"/>
<accession>A0A0F9L4D7</accession>
<evidence type="ECO:0008006" key="2">
    <source>
        <dbReference type="Google" id="ProtNLM"/>
    </source>
</evidence>
<dbReference type="Pfam" id="PF13489">
    <property type="entry name" value="Methyltransf_23"/>
    <property type="match status" value="1"/>
</dbReference>
<comment type="caution">
    <text evidence="1">The sequence shown here is derived from an EMBL/GenBank/DDBJ whole genome shotgun (WGS) entry which is preliminary data.</text>
</comment>
<organism evidence="1">
    <name type="scientific">marine sediment metagenome</name>
    <dbReference type="NCBI Taxonomy" id="412755"/>
    <lineage>
        <taxon>unclassified sequences</taxon>
        <taxon>metagenomes</taxon>
        <taxon>ecological metagenomes</taxon>
    </lineage>
</organism>
<proteinExistence type="predicted"/>
<gene>
    <name evidence="1" type="ORF">LCGC14_1559390</name>
</gene>
<dbReference type="SUPFAM" id="SSF53335">
    <property type="entry name" value="S-adenosyl-L-methionine-dependent methyltransferases"/>
    <property type="match status" value="1"/>
</dbReference>
<reference evidence="1" key="1">
    <citation type="journal article" date="2015" name="Nature">
        <title>Complex archaea that bridge the gap between prokaryotes and eukaryotes.</title>
        <authorList>
            <person name="Spang A."/>
            <person name="Saw J.H."/>
            <person name="Jorgensen S.L."/>
            <person name="Zaremba-Niedzwiedzka K."/>
            <person name="Martijn J."/>
            <person name="Lind A.E."/>
            <person name="van Eijk R."/>
            <person name="Schleper C."/>
            <person name="Guy L."/>
            <person name="Ettema T.J."/>
        </authorList>
    </citation>
    <scope>NUCLEOTIDE SEQUENCE</scope>
</reference>
<dbReference type="Gene3D" id="3.40.50.150">
    <property type="entry name" value="Vaccinia Virus protein VP39"/>
    <property type="match status" value="1"/>
</dbReference>
<protein>
    <recommendedName>
        <fullName evidence="2">Methyltransferase domain-containing protein</fullName>
    </recommendedName>
</protein>